<dbReference type="EMBL" id="HG739128">
    <property type="protein sequence ID" value="CDP10311.1"/>
    <property type="molecule type" value="Genomic_DNA"/>
</dbReference>
<dbReference type="STRING" id="49390.A0A068UPG0"/>
<dbReference type="AlphaFoldDB" id="A0A068UPG0"/>
<evidence type="ECO:0000313" key="6">
    <source>
        <dbReference type="EMBL" id="CDP10311.1"/>
    </source>
</evidence>
<evidence type="ECO:0000313" key="7">
    <source>
        <dbReference type="Proteomes" id="UP000295252"/>
    </source>
</evidence>
<dbReference type="OrthoDB" id="1683373at2759"/>
<dbReference type="GO" id="GO:0005829">
    <property type="term" value="C:cytosol"/>
    <property type="evidence" value="ECO:0007669"/>
    <property type="project" value="TreeGrafter"/>
</dbReference>
<dbReference type="FunFam" id="2.70.50.30:FF:000004">
    <property type="entry name" value="Rho GDP-dissociation inhibitor 1"/>
    <property type="match status" value="1"/>
</dbReference>
<accession>A0A068UPG0</accession>
<dbReference type="PANTHER" id="PTHR10980:SF61">
    <property type="entry name" value="OS01G0913600 PROTEIN"/>
    <property type="match status" value="1"/>
</dbReference>
<dbReference type="Pfam" id="PF02115">
    <property type="entry name" value="Rho_GDI"/>
    <property type="match status" value="1"/>
</dbReference>
<dbReference type="InterPro" id="IPR024792">
    <property type="entry name" value="RhoGDI_dom_sf"/>
</dbReference>
<dbReference type="InterPro" id="IPR000406">
    <property type="entry name" value="Rho_GDI"/>
</dbReference>
<reference evidence="7" key="1">
    <citation type="journal article" date="2014" name="Science">
        <title>The coffee genome provides insight into the convergent evolution of caffeine biosynthesis.</title>
        <authorList>
            <person name="Denoeud F."/>
            <person name="Carretero-Paulet L."/>
            <person name="Dereeper A."/>
            <person name="Droc G."/>
            <person name="Guyot R."/>
            <person name="Pietrella M."/>
            <person name="Zheng C."/>
            <person name="Alberti A."/>
            <person name="Anthony F."/>
            <person name="Aprea G."/>
            <person name="Aury J.M."/>
            <person name="Bento P."/>
            <person name="Bernard M."/>
            <person name="Bocs S."/>
            <person name="Campa C."/>
            <person name="Cenci A."/>
            <person name="Combes M.C."/>
            <person name="Crouzillat D."/>
            <person name="Da Silva C."/>
            <person name="Daddiego L."/>
            <person name="De Bellis F."/>
            <person name="Dussert S."/>
            <person name="Garsmeur O."/>
            <person name="Gayraud T."/>
            <person name="Guignon V."/>
            <person name="Jahn K."/>
            <person name="Jamilloux V."/>
            <person name="Joet T."/>
            <person name="Labadie K."/>
            <person name="Lan T."/>
            <person name="Leclercq J."/>
            <person name="Lepelley M."/>
            <person name="Leroy T."/>
            <person name="Li L.T."/>
            <person name="Librado P."/>
            <person name="Lopez L."/>
            <person name="Munoz A."/>
            <person name="Noel B."/>
            <person name="Pallavicini A."/>
            <person name="Perrotta G."/>
            <person name="Poncet V."/>
            <person name="Pot D."/>
            <person name="Priyono X."/>
            <person name="Rigoreau M."/>
            <person name="Rouard M."/>
            <person name="Rozas J."/>
            <person name="Tranchant-Dubreuil C."/>
            <person name="VanBuren R."/>
            <person name="Zhang Q."/>
            <person name="Andrade A.C."/>
            <person name="Argout X."/>
            <person name="Bertrand B."/>
            <person name="de Kochko A."/>
            <person name="Graziosi G."/>
            <person name="Henry R.J."/>
            <person name="Jayarama X."/>
            <person name="Ming R."/>
            <person name="Nagai C."/>
            <person name="Rounsley S."/>
            <person name="Sankoff D."/>
            <person name="Giuliano G."/>
            <person name="Albert V.A."/>
            <person name="Wincker P."/>
            <person name="Lashermes P."/>
        </authorList>
    </citation>
    <scope>NUCLEOTIDE SEQUENCE [LARGE SCALE GENOMIC DNA]</scope>
    <source>
        <strain evidence="7">cv. DH200-94</strain>
    </source>
</reference>
<protein>
    <recommendedName>
        <fullName evidence="8">Rho GDP-dissociation inhibitor 1-like</fullName>
    </recommendedName>
</protein>
<feature type="compositionally biased region" description="Basic and acidic residues" evidence="5">
    <location>
        <begin position="25"/>
        <end position="57"/>
    </location>
</feature>
<proteinExistence type="inferred from homology"/>
<evidence type="ECO:0000256" key="4">
    <source>
        <dbReference type="ARBA" id="ARBA00022490"/>
    </source>
</evidence>
<dbReference type="Gramene" id="CDP10311">
    <property type="protein sequence ID" value="CDP10311"/>
    <property type="gene ID" value="GSCOC_T00031000001"/>
</dbReference>
<keyword evidence="4" id="KW-0963">Cytoplasm</keyword>
<evidence type="ECO:0000256" key="2">
    <source>
        <dbReference type="ARBA" id="ARBA00009758"/>
    </source>
</evidence>
<comment type="similarity">
    <text evidence="2">Belongs to the Rho GDI family.</text>
</comment>
<dbReference type="InParanoid" id="A0A068UPG0"/>
<comment type="subcellular location">
    <subcellularLocation>
        <location evidence="1">Cytoplasm</location>
    </subcellularLocation>
</comment>
<name>A0A068UPG0_COFCA</name>
<feature type="region of interest" description="Disordered" evidence="5">
    <location>
        <begin position="1"/>
        <end position="57"/>
    </location>
</feature>
<dbReference type="PhylomeDB" id="A0A068UPG0"/>
<evidence type="ECO:0000256" key="3">
    <source>
        <dbReference type="ARBA" id="ARBA00022468"/>
    </source>
</evidence>
<dbReference type="GO" id="GO:0005094">
    <property type="term" value="F:Rho GDP-dissociation inhibitor activity"/>
    <property type="evidence" value="ECO:0007669"/>
    <property type="project" value="InterPro"/>
</dbReference>
<dbReference type="Proteomes" id="UP000295252">
    <property type="component" value="Chromosome V"/>
</dbReference>
<dbReference type="PANTHER" id="PTHR10980">
    <property type="entry name" value="RHO GDP-DISSOCIATION INHIBITOR"/>
    <property type="match status" value="1"/>
</dbReference>
<dbReference type="GO" id="GO:0005096">
    <property type="term" value="F:GTPase activator activity"/>
    <property type="evidence" value="ECO:0007669"/>
    <property type="project" value="UniProtKB-KW"/>
</dbReference>
<dbReference type="GO" id="GO:0016020">
    <property type="term" value="C:membrane"/>
    <property type="evidence" value="ECO:0007669"/>
    <property type="project" value="TreeGrafter"/>
</dbReference>
<dbReference type="SUPFAM" id="SSF81296">
    <property type="entry name" value="E set domains"/>
    <property type="match status" value="1"/>
</dbReference>
<evidence type="ECO:0000256" key="5">
    <source>
        <dbReference type="SAM" id="MobiDB-lite"/>
    </source>
</evidence>
<organism evidence="6 7">
    <name type="scientific">Coffea canephora</name>
    <name type="common">Robusta coffee</name>
    <dbReference type="NCBI Taxonomy" id="49390"/>
    <lineage>
        <taxon>Eukaryota</taxon>
        <taxon>Viridiplantae</taxon>
        <taxon>Streptophyta</taxon>
        <taxon>Embryophyta</taxon>
        <taxon>Tracheophyta</taxon>
        <taxon>Spermatophyta</taxon>
        <taxon>Magnoliopsida</taxon>
        <taxon>eudicotyledons</taxon>
        <taxon>Gunneridae</taxon>
        <taxon>Pentapetalae</taxon>
        <taxon>asterids</taxon>
        <taxon>lamiids</taxon>
        <taxon>Gentianales</taxon>
        <taxon>Rubiaceae</taxon>
        <taxon>Ixoroideae</taxon>
        <taxon>Gardenieae complex</taxon>
        <taxon>Bertiereae - Coffeeae clade</taxon>
        <taxon>Coffeeae</taxon>
        <taxon>Coffea</taxon>
    </lineage>
</organism>
<dbReference type="Gene3D" id="2.70.50.30">
    <property type="entry name" value="Coagulation Factor XIII, subunit A, domain 1"/>
    <property type="match status" value="1"/>
</dbReference>
<dbReference type="InterPro" id="IPR014756">
    <property type="entry name" value="Ig_E-set"/>
</dbReference>
<keyword evidence="3" id="KW-0343">GTPase activation</keyword>
<dbReference type="GO" id="GO:0007266">
    <property type="term" value="P:Rho protein signal transduction"/>
    <property type="evidence" value="ECO:0007669"/>
    <property type="project" value="InterPro"/>
</dbReference>
<evidence type="ECO:0000256" key="1">
    <source>
        <dbReference type="ARBA" id="ARBA00004496"/>
    </source>
</evidence>
<dbReference type="OMA" id="CARTKVI"/>
<gene>
    <name evidence="6" type="ORF">GSCOC_T00031000001</name>
</gene>
<evidence type="ECO:0008006" key="8">
    <source>
        <dbReference type="Google" id="ProtNLM"/>
    </source>
</evidence>
<feature type="compositionally biased region" description="Polar residues" evidence="5">
    <location>
        <begin position="1"/>
        <end position="12"/>
    </location>
</feature>
<keyword evidence="7" id="KW-1185">Reference proteome</keyword>
<sequence length="217" mass="24733">MSASVETLSPSKHSARVSPFNESDDQSRMKKGIKNEQIKQEEAEENGSKSDVDIDEREKDDLSLKCNKALQVSSSMPLEKDKVEIKSISIMCRGRPEIVLSEPFASSPKALLFILKEGSRYRLRFNFIVSNKIVTGLRYVNTLWKAGMRVDKSEVCLGSFSPKEEPYSYELEEDTAPSGIFVRGLYCARTKVIDDQQNCYLDIKYYFEIQKTWPSDS</sequence>